<reference evidence="13" key="1">
    <citation type="submission" date="2025-08" db="UniProtKB">
        <authorList>
            <consortium name="Ensembl"/>
        </authorList>
    </citation>
    <scope>IDENTIFICATION</scope>
</reference>
<evidence type="ECO:0000256" key="3">
    <source>
        <dbReference type="ARBA" id="ARBA00009795"/>
    </source>
</evidence>
<comment type="similarity">
    <text evidence="3 12">Belongs to the phosphatase and actin regulator family.</text>
</comment>
<dbReference type="GO" id="GO:0005737">
    <property type="term" value="C:cytoplasm"/>
    <property type="evidence" value="ECO:0007669"/>
    <property type="project" value="UniProtKB-SubCell"/>
</dbReference>
<keyword evidence="7 12" id="KW-0009">Actin-binding</keyword>
<dbReference type="Pfam" id="PF02755">
    <property type="entry name" value="RPEL"/>
    <property type="match status" value="1"/>
</dbReference>
<reference evidence="13" key="2">
    <citation type="submission" date="2025-09" db="UniProtKB">
        <authorList>
            <consortium name="Ensembl"/>
        </authorList>
    </citation>
    <scope>IDENTIFICATION</scope>
</reference>
<keyword evidence="8" id="KW-0539">Nucleus</keyword>
<dbReference type="PANTHER" id="PTHR12751:SF6">
    <property type="entry name" value="PHOSPHATASE AND ACTIN REGULATOR 1"/>
    <property type="match status" value="1"/>
</dbReference>
<evidence type="ECO:0000256" key="1">
    <source>
        <dbReference type="ARBA" id="ARBA00004123"/>
    </source>
</evidence>
<dbReference type="Ensembl" id="ENSSANT00000046163.1">
    <property type="protein sequence ID" value="ENSSANP00000043381.1"/>
    <property type="gene ID" value="ENSSANG00000021987.1"/>
</dbReference>
<dbReference type="GO" id="GO:0043149">
    <property type="term" value="P:stress fiber assembly"/>
    <property type="evidence" value="ECO:0007669"/>
    <property type="project" value="TreeGrafter"/>
</dbReference>
<proteinExistence type="inferred from homology"/>
<evidence type="ECO:0000256" key="5">
    <source>
        <dbReference type="ARBA" id="ARBA00022737"/>
    </source>
</evidence>
<comment type="subunit">
    <text evidence="12">Binds PPP1CA and actin.</text>
</comment>
<keyword evidence="6" id="KW-0770">Synapse</keyword>
<evidence type="ECO:0000256" key="4">
    <source>
        <dbReference type="ARBA" id="ARBA00022490"/>
    </source>
</evidence>
<evidence type="ECO:0000313" key="13">
    <source>
        <dbReference type="Ensembl" id="ENSSANP00000043381.1"/>
    </source>
</evidence>
<feature type="repeat" description="RPEL" evidence="11">
    <location>
        <begin position="63"/>
        <end position="88"/>
    </location>
</feature>
<keyword evidence="14" id="KW-1185">Reference proteome</keyword>
<dbReference type="Proteomes" id="UP000472260">
    <property type="component" value="Unassembled WGS sequence"/>
</dbReference>
<dbReference type="PROSITE" id="PS51073">
    <property type="entry name" value="RPEL"/>
    <property type="match status" value="1"/>
</dbReference>
<dbReference type="PANTHER" id="PTHR12751">
    <property type="entry name" value="PHOSPHATASE AND ACTIN REGULATOR PHACTR"/>
    <property type="match status" value="1"/>
</dbReference>
<name>A0A671NBK5_9TELE</name>
<evidence type="ECO:0000256" key="10">
    <source>
        <dbReference type="ARBA" id="ARBA00034103"/>
    </source>
</evidence>
<dbReference type="AlphaFoldDB" id="A0A671NBK5"/>
<keyword evidence="9" id="KW-0650">Protein phosphatase inhibitor</keyword>
<keyword evidence="4" id="KW-0963">Cytoplasm</keyword>
<dbReference type="GO" id="GO:0045202">
    <property type="term" value="C:synapse"/>
    <property type="evidence" value="ECO:0007669"/>
    <property type="project" value="UniProtKB-SubCell"/>
</dbReference>
<dbReference type="GO" id="GO:0005634">
    <property type="term" value="C:nucleus"/>
    <property type="evidence" value="ECO:0007669"/>
    <property type="project" value="UniProtKB-SubCell"/>
</dbReference>
<dbReference type="GO" id="GO:0004864">
    <property type="term" value="F:protein phosphatase inhibitor activity"/>
    <property type="evidence" value="ECO:0007669"/>
    <property type="project" value="UniProtKB-UniRule"/>
</dbReference>
<accession>A0A671NBK5</accession>
<keyword evidence="5 12" id="KW-0677">Repeat</keyword>
<evidence type="ECO:0000256" key="8">
    <source>
        <dbReference type="ARBA" id="ARBA00023242"/>
    </source>
</evidence>
<evidence type="ECO:0000256" key="11">
    <source>
        <dbReference type="PROSITE-ProRule" id="PRU00401"/>
    </source>
</evidence>
<protein>
    <recommendedName>
        <fullName evidence="12">Phosphatase and actin regulator</fullName>
    </recommendedName>
</protein>
<evidence type="ECO:0000256" key="9">
    <source>
        <dbReference type="ARBA" id="ARBA00023272"/>
    </source>
</evidence>
<evidence type="ECO:0000256" key="6">
    <source>
        <dbReference type="ARBA" id="ARBA00023018"/>
    </source>
</evidence>
<dbReference type="GO" id="GO:0003779">
    <property type="term" value="F:actin binding"/>
    <property type="evidence" value="ECO:0007669"/>
    <property type="project" value="UniProtKB-KW"/>
</dbReference>
<evidence type="ECO:0000256" key="7">
    <source>
        <dbReference type="ARBA" id="ARBA00023203"/>
    </source>
</evidence>
<dbReference type="InterPro" id="IPR004018">
    <property type="entry name" value="RPEL_repeat"/>
</dbReference>
<sequence length="133" mass="15181">CGRTSVATLCSSTAEEVENLASIHSESLVSGSHCRSRFASLGRLFKPWKWRKKKSEKFMQRSTALERKMCVRQSREELIKRGVLKEIFERGSELHAVSVSHISFCLVKHRPIISYLFLCFLVTVRNASHQGVL</sequence>
<evidence type="ECO:0000313" key="14">
    <source>
        <dbReference type="Proteomes" id="UP000472260"/>
    </source>
</evidence>
<organism evidence="13 14">
    <name type="scientific">Sinocyclocheilus anshuiensis</name>
    <dbReference type="NCBI Taxonomy" id="1608454"/>
    <lineage>
        <taxon>Eukaryota</taxon>
        <taxon>Metazoa</taxon>
        <taxon>Chordata</taxon>
        <taxon>Craniata</taxon>
        <taxon>Vertebrata</taxon>
        <taxon>Euteleostomi</taxon>
        <taxon>Actinopterygii</taxon>
        <taxon>Neopterygii</taxon>
        <taxon>Teleostei</taxon>
        <taxon>Ostariophysi</taxon>
        <taxon>Cypriniformes</taxon>
        <taxon>Cyprinidae</taxon>
        <taxon>Cyprininae</taxon>
        <taxon>Sinocyclocheilus</taxon>
    </lineage>
</organism>
<evidence type="ECO:0000256" key="2">
    <source>
        <dbReference type="ARBA" id="ARBA00004496"/>
    </source>
</evidence>
<dbReference type="GO" id="GO:0048870">
    <property type="term" value="P:cell motility"/>
    <property type="evidence" value="ECO:0007669"/>
    <property type="project" value="TreeGrafter"/>
</dbReference>
<evidence type="ECO:0000256" key="12">
    <source>
        <dbReference type="RuleBase" id="RU301113"/>
    </source>
</evidence>
<comment type="subcellular location">
    <subcellularLocation>
        <location evidence="2">Cytoplasm</location>
    </subcellularLocation>
    <subcellularLocation>
        <location evidence="1">Nucleus</location>
    </subcellularLocation>
    <subcellularLocation>
        <location evidence="10">Synapse</location>
    </subcellularLocation>
</comment>